<evidence type="ECO:0000256" key="1">
    <source>
        <dbReference type="SAM" id="SignalP"/>
    </source>
</evidence>
<dbReference type="RefSeq" id="WP_182844240.1">
    <property type="nucleotide sequence ID" value="NZ_BAAALP010000014.1"/>
</dbReference>
<reference evidence="2 3" key="1">
    <citation type="submission" date="2020-08" db="EMBL/GenBank/DDBJ databases">
        <title>Genomic Encyclopedia of Type Strains, Phase IV (KMG-IV): sequencing the most valuable type-strain genomes for metagenomic binning, comparative biology and taxonomic classification.</title>
        <authorList>
            <person name="Goeker M."/>
        </authorList>
    </citation>
    <scope>NUCLEOTIDE SEQUENCE [LARGE SCALE GENOMIC DNA]</scope>
    <source>
        <strain evidence="2 3">DSM 44197</strain>
    </source>
</reference>
<dbReference type="Gene3D" id="3.40.50.1820">
    <property type="entry name" value="alpha/beta hydrolase"/>
    <property type="match status" value="1"/>
</dbReference>
<evidence type="ECO:0008006" key="4">
    <source>
        <dbReference type="Google" id="ProtNLM"/>
    </source>
</evidence>
<dbReference type="Pfam" id="PF03583">
    <property type="entry name" value="LIP"/>
    <property type="match status" value="1"/>
</dbReference>
<dbReference type="PANTHER" id="PTHR34853:SF1">
    <property type="entry name" value="LIPASE 5"/>
    <property type="match status" value="1"/>
</dbReference>
<accession>A0A7W3QLY3</accession>
<dbReference type="PANTHER" id="PTHR34853">
    <property type="match status" value="1"/>
</dbReference>
<proteinExistence type="predicted"/>
<dbReference type="GO" id="GO:0016042">
    <property type="term" value="P:lipid catabolic process"/>
    <property type="evidence" value="ECO:0007669"/>
    <property type="project" value="InterPro"/>
</dbReference>
<dbReference type="Proteomes" id="UP000572680">
    <property type="component" value="Unassembled WGS sequence"/>
</dbReference>
<dbReference type="InterPro" id="IPR029058">
    <property type="entry name" value="AB_hydrolase_fold"/>
</dbReference>
<dbReference type="AlphaFoldDB" id="A0A7W3QLY3"/>
<dbReference type="SUPFAM" id="SSF53474">
    <property type="entry name" value="alpha/beta-Hydrolases"/>
    <property type="match status" value="1"/>
</dbReference>
<dbReference type="Gene3D" id="1.10.260.130">
    <property type="match status" value="1"/>
</dbReference>
<gene>
    <name evidence="2" type="ORF">HNR61_003581</name>
</gene>
<feature type="signal peptide" evidence="1">
    <location>
        <begin position="1"/>
        <end position="27"/>
    </location>
</feature>
<dbReference type="GO" id="GO:0004806">
    <property type="term" value="F:triacylglycerol lipase activity"/>
    <property type="evidence" value="ECO:0007669"/>
    <property type="project" value="InterPro"/>
</dbReference>
<feature type="chain" id="PRO_5031120664" description="Lipase" evidence="1">
    <location>
        <begin position="28"/>
        <end position="454"/>
    </location>
</feature>
<dbReference type="PIRSF" id="PIRSF029171">
    <property type="entry name" value="Esterase_LipA"/>
    <property type="match status" value="1"/>
</dbReference>
<evidence type="ECO:0000313" key="2">
    <source>
        <dbReference type="EMBL" id="MBA8951941.1"/>
    </source>
</evidence>
<name>A0A7W3QLY3_ACTNM</name>
<protein>
    <recommendedName>
        <fullName evidence="4">Lipase</fullName>
    </recommendedName>
</protein>
<keyword evidence="1" id="KW-0732">Signal</keyword>
<comment type="caution">
    <text evidence="2">The sequence shown here is derived from an EMBL/GenBank/DDBJ whole genome shotgun (WGS) entry which is preliminary data.</text>
</comment>
<evidence type="ECO:0000313" key="3">
    <source>
        <dbReference type="Proteomes" id="UP000572680"/>
    </source>
</evidence>
<keyword evidence="3" id="KW-1185">Reference proteome</keyword>
<organism evidence="2 3">
    <name type="scientific">Actinomadura namibiensis</name>
    <dbReference type="NCBI Taxonomy" id="182080"/>
    <lineage>
        <taxon>Bacteria</taxon>
        <taxon>Bacillati</taxon>
        <taxon>Actinomycetota</taxon>
        <taxon>Actinomycetes</taxon>
        <taxon>Streptosporangiales</taxon>
        <taxon>Thermomonosporaceae</taxon>
        <taxon>Actinomadura</taxon>
    </lineage>
</organism>
<dbReference type="InterPro" id="IPR005152">
    <property type="entry name" value="Lipase_secreted"/>
</dbReference>
<sequence>MRLRTTAAVGITALLATLTAAPAPAHAQPHGPIQPSAAVPDAFYTPPAGYEGTAPGTVLRSRRVQTAALSLLPQPVEAWQLLYRTADQHGRPMATVTTVLRPSGGAPKGLVSYQIAQDSSAPHCAPSHAIRLGNPLDGVTGNLEILLADSVVANGFAVSVPDYQGPDSQFGAPKQPGYAILDGVRAAQRFAPLDLPGSRTPVGIWGYSGGSLASGWAAETQPGYAPELNVRGVAVGGFVTDFGQALLKINGGYGGGLIASVLPGVLRSNPDLARIADRYLTPEGKALLARSTTRCVGPNVLRHLFFDADRYLTVPLRTLLDRPEVREALERHNLGRTAPTAPMFVYHAVHDELIPVDGADRAVRGYCARGTKITYTREQVSSHGSLAVTGGPAVLSWLTRRLDGTLPDPAGCSTRTIPSTLLTPEATRDVPHFLVSVVQGMQGRRVVTDPPADR</sequence>
<dbReference type="EMBL" id="JACJIA010000004">
    <property type="protein sequence ID" value="MBA8951941.1"/>
    <property type="molecule type" value="Genomic_DNA"/>
</dbReference>